<feature type="domain" description="HTH gntR-type" evidence="4">
    <location>
        <begin position="25"/>
        <end position="92"/>
    </location>
</feature>
<reference evidence="5 6" key="1">
    <citation type="submission" date="2020-08" db="EMBL/GenBank/DDBJ databases">
        <title>Bridging the membrane lipid divide: bacteria of the FCB group superphylum have the potential to synthesize archaeal ether lipids.</title>
        <authorList>
            <person name="Villanueva L."/>
            <person name="Von Meijenfeldt F.A.B."/>
            <person name="Westbye A.B."/>
            <person name="Yadav S."/>
            <person name="Hopmans E.C."/>
            <person name="Dutilh B.E."/>
            <person name="Sinninghe Damste J.S."/>
        </authorList>
    </citation>
    <scope>NUCLEOTIDE SEQUENCE [LARGE SCALE GENOMIC DNA]</scope>
    <source>
        <strain evidence="5">NIOZ-UU27</strain>
    </source>
</reference>
<dbReference type="Gene3D" id="1.20.120.530">
    <property type="entry name" value="GntR ligand-binding domain-like"/>
    <property type="match status" value="1"/>
</dbReference>
<dbReference type="Pfam" id="PF00392">
    <property type="entry name" value="GntR"/>
    <property type="match status" value="1"/>
</dbReference>
<keyword evidence="2" id="KW-0238">DNA-binding</keyword>
<protein>
    <submittedName>
        <fullName evidence="5">GntR family transcriptional regulator</fullName>
    </submittedName>
</protein>
<dbReference type="Proteomes" id="UP000650524">
    <property type="component" value="Unassembled WGS sequence"/>
</dbReference>
<comment type="caution">
    <text evidence="5">The sequence shown here is derived from an EMBL/GenBank/DDBJ whole genome shotgun (WGS) entry which is preliminary data.</text>
</comment>
<dbReference type="GO" id="GO:0003700">
    <property type="term" value="F:DNA-binding transcription factor activity"/>
    <property type="evidence" value="ECO:0007669"/>
    <property type="project" value="InterPro"/>
</dbReference>
<dbReference type="AlphaFoldDB" id="A0A8J6T599"/>
<dbReference type="Gene3D" id="1.10.10.10">
    <property type="entry name" value="Winged helix-like DNA-binding domain superfamily/Winged helix DNA-binding domain"/>
    <property type="match status" value="1"/>
</dbReference>
<dbReference type="SUPFAM" id="SSF48008">
    <property type="entry name" value="GntR ligand-binding domain-like"/>
    <property type="match status" value="1"/>
</dbReference>
<dbReference type="EMBL" id="JACNJD010000277">
    <property type="protein sequence ID" value="MBC8178387.1"/>
    <property type="molecule type" value="Genomic_DNA"/>
</dbReference>
<evidence type="ECO:0000256" key="1">
    <source>
        <dbReference type="ARBA" id="ARBA00023015"/>
    </source>
</evidence>
<dbReference type="InterPro" id="IPR000524">
    <property type="entry name" value="Tscrpt_reg_HTH_GntR"/>
</dbReference>
<dbReference type="Pfam" id="PF07729">
    <property type="entry name" value="FCD"/>
    <property type="match status" value="1"/>
</dbReference>
<keyword evidence="1" id="KW-0805">Transcription regulation</keyword>
<dbReference type="PANTHER" id="PTHR43537:SF24">
    <property type="entry name" value="GLUCONATE OPERON TRANSCRIPTIONAL REPRESSOR"/>
    <property type="match status" value="1"/>
</dbReference>
<evidence type="ECO:0000256" key="3">
    <source>
        <dbReference type="ARBA" id="ARBA00023163"/>
    </source>
</evidence>
<dbReference type="SMART" id="SM00895">
    <property type="entry name" value="FCD"/>
    <property type="match status" value="1"/>
</dbReference>
<sequence length="232" mass="26836">MVLNLSINCPDNQVLSKMVKKLKRLTLKKQAEMALREMIASYRFTPGKWINVEGLAKELEVSRTPVWQALKDLEKEGLVTHTPKQGIRMVQMTLEMAHDLYTVRGLLEGMAGRLAVEKISSGTLKRLESILKKQHQIIQSQNVVEYSKSDFEFHALIYDSCGNWLLKELLENIKRRSRPFVCDITPILPKLYEDHIKVVEAFKNQDPASAEKVMKGHNKRMQHQIELSRRKQ</sequence>
<dbReference type="PANTHER" id="PTHR43537">
    <property type="entry name" value="TRANSCRIPTIONAL REGULATOR, GNTR FAMILY"/>
    <property type="match status" value="1"/>
</dbReference>
<dbReference type="SUPFAM" id="SSF46785">
    <property type="entry name" value="Winged helix' DNA-binding domain"/>
    <property type="match status" value="1"/>
</dbReference>
<gene>
    <name evidence="5" type="ORF">H8E19_13355</name>
</gene>
<dbReference type="GO" id="GO:0003677">
    <property type="term" value="F:DNA binding"/>
    <property type="evidence" value="ECO:0007669"/>
    <property type="project" value="UniProtKB-KW"/>
</dbReference>
<evidence type="ECO:0000313" key="6">
    <source>
        <dbReference type="Proteomes" id="UP000650524"/>
    </source>
</evidence>
<organism evidence="5 6">
    <name type="scientific">Candidatus Desulfacyla euxinica</name>
    <dbReference type="NCBI Taxonomy" id="2841693"/>
    <lineage>
        <taxon>Bacteria</taxon>
        <taxon>Deltaproteobacteria</taxon>
        <taxon>Candidatus Desulfacyla</taxon>
    </lineage>
</organism>
<dbReference type="PROSITE" id="PS50949">
    <property type="entry name" value="HTH_GNTR"/>
    <property type="match status" value="1"/>
</dbReference>
<evidence type="ECO:0000259" key="4">
    <source>
        <dbReference type="PROSITE" id="PS50949"/>
    </source>
</evidence>
<dbReference type="InterPro" id="IPR008920">
    <property type="entry name" value="TF_FadR/GntR_C"/>
</dbReference>
<dbReference type="InterPro" id="IPR011711">
    <property type="entry name" value="GntR_C"/>
</dbReference>
<name>A0A8J6T599_9DELT</name>
<evidence type="ECO:0000313" key="5">
    <source>
        <dbReference type="EMBL" id="MBC8178387.1"/>
    </source>
</evidence>
<evidence type="ECO:0000256" key="2">
    <source>
        <dbReference type="ARBA" id="ARBA00023125"/>
    </source>
</evidence>
<accession>A0A8J6T599</accession>
<dbReference type="SMART" id="SM00345">
    <property type="entry name" value="HTH_GNTR"/>
    <property type="match status" value="1"/>
</dbReference>
<keyword evidence="3" id="KW-0804">Transcription</keyword>
<dbReference type="InterPro" id="IPR036390">
    <property type="entry name" value="WH_DNA-bd_sf"/>
</dbReference>
<proteinExistence type="predicted"/>
<dbReference type="InterPro" id="IPR036388">
    <property type="entry name" value="WH-like_DNA-bd_sf"/>
</dbReference>